<keyword evidence="4" id="KW-1185">Reference proteome</keyword>
<dbReference type="STRING" id="1561998.A0A1I7U1K3"/>
<name>A0A1I7U1K3_9PELO</name>
<reference evidence="5" key="1">
    <citation type="submission" date="2016-11" db="UniProtKB">
        <authorList>
            <consortium name="WormBaseParasite"/>
        </authorList>
    </citation>
    <scope>IDENTIFICATION</scope>
</reference>
<dbReference type="Proteomes" id="UP000095282">
    <property type="component" value="Unplaced"/>
</dbReference>
<evidence type="ECO:0000313" key="5">
    <source>
        <dbReference type="WBParaSite" id="Csp11.Scaffold629.g13927.t2"/>
    </source>
</evidence>
<dbReference type="InterPro" id="IPR012459">
    <property type="entry name" value="Rrp15"/>
</dbReference>
<feature type="compositionally biased region" description="Basic residues" evidence="3">
    <location>
        <begin position="1"/>
        <end position="15"/>
    </location>
</feature>
<protein>
    <recommendedName>
        <fullName evidence="2">RRP15-like protein</fullName>
    </recommendedName>
</protein>
<evidence type="ECO:0000256" key="2">
    <source>
        <dbReference type="ARBA" id="ARBA00017475"/>
    </source>
</evidence>
<evidence type="ECO:0000313" key="4">
    <source>
        <dbReference type="Proteomes" id="UP000095282"/>
    </source>
</evidence>
<feature type="compositionally biased region" description="Basic and acidic residues" evidence="3">
    <location>
        <begin position="51"/>
        <end position="60"/>
    </location>
</feature>
<evidence type="ECO:0000256" key="1">
    <source>
        <dbReference type="ARBA" id="ARBA00007462"/>
    </source>
</evidence>
<feature type="region of interest" description="Disordered" evidence="3">
    <location>
        <begin position="184"/>
        <end position="257"/>
    </location>
</feature>
<sequence length="257" mass="29278">MLDLQKKRRRSVRKRQTLESLPPSSSRGLLDFVSTWEKESAGAPRMNVGMKTDDVEKKKEEEEENMSAKSRDRLVVTEDSDDDNEHEEMSSGDDSGVEGPSSRGVESGDPDETVAFPTIQKKKKKVIKKLTRKEASLKHSVKEYRIKLAMVKPDITTDREKERNLRRIATKGVVQLFNAVSDRQKTMSDAVKEKMTARDRKEARERFDGKNFDSDKFADSGYGYSGKNEVKGEDHEEEEMDLGDDDQIDTGNYSDED</sequence>
<dbReference type="GO" id="GO:0000460">
    <property type="term" value="P:maturation of 5.8S rRNA"/>
    <property type="evidence" value="ECO:0007669"/>
    <property type="project" value="TreeGrafter"/>
</dbReference>
<dbReference type="AlphaFoldDB" id="A0A1I7U1K3"/>
<dbReference type="PANTHER" id="PTHR13245:SF14">
    <property type="entry name" value="RRP15-LIKE PROTEIN"/>
    <property type="match status" value="1"/>
</dbReference>
<feature type="compositionally biased region" description="Acidic residues" evidence="3">
    <location>
        <begin position="235"/>
        <end position="257"/>
    </location>
</feature>
<evidence type="ECO:0000256" key="3">
    <source>
        <dbReference type="SAM" id="MobiDB-lite"/>
    </source>
</evidence>
<dbReference type="WBParaSite" id="Csp11.Scaffold629.g13927.t2">
    <property type="protein sequence ID" value="Csp11.Scaffold629.g13927.t2"/>
    <property type="gene ID" value="Csp11.Scaffold629.g13927"/>
</dbReference>
<organism evidence="4 5">
    <name type="scientific">Caenorhabditis tropicalis</name>
    <dbReference type="NCBI Taxonomy" id="1561998"/>
    <lineage>
        <taxon>Eukaryota</taxon>
        <taxon>Metazoa</taxon>
        <taxon>Ecdysozoa</taxon>
        <taxon>Nematoda</taxon>
        <taxon>Chromadorea</taxon>
        <taxon>Rhabditida</taxon>
        <taxon>Rhabditina</taxon>
        <taxon>Rhabditomorpha</taxon>
        <taxon>Rhabditoidea</taxon>
        <taxon>Rhabditidae</taxon>
        <taxon>Peloderinae</taxon>
        <taxon>Caenorhabditis</taxon>
    </lineage>
</organism>
<feature type="compositionally biased region" description="Polar residues" evidence="3">
    <location>
        <begin position="18"/>
        <end position="27"/>
    </location>
</feature>
<accession>A0A1I7U1K3</accession>
<proteinExistence type="inferred from homology"/>
<dbReference type="GO" id="GO:0030687">
    <property type="term" value="C:preribosome, large subunit precursor"/>
    <property type="evidence" value="ECO:0007669"/>
    <property type="project" value="TreeGrafter"/>
</dbReference>
<comment type="similarity">
    <text evidence="1">Belongs to the RRP15 family.</text>
</comment>
<dbReference type="GO" id="GO:0000470">
    <property type="term" value="P:maturation of LSU-rRNA"/>
    <property type="evidence" value="ECO:0007669"/>
    <property type="project" value="TreeGrafter"/>
</dbReference>
<feature type="compositionally biased region" description="Basic and acidic residues" evidence="3">
    <location>
        <begin position="184"/>
        <end position="218"/>
    </location>
</feature>
<dbReference type="eggNOG" id="KOG2974">
    <property type="taxonomic scope" value="Eukaryota"/>
</dbReference>
<feature type="region of interest" description="Disordered" evidence="3">
    <location>
        <begin position="1"/>
        <end position="120"/>
    </location>
</feature>
<dbReference type="PANTHER" id="PTHR13245">
    <property type="entry name" value="RRP15-LIKE PROTEIN"/>
    <property type="match status" value="1"/>
</dbReference>
<dbReference type="Pfam" id="PF07890">
    <property type="entry name" value="Rrp15p"/>
    <property type="match status" value="1"/>
</dbReference>